<organism evidence="1 2">
    <name type="scientific">Fibrisoma montanum</name>
    <dbReference type="NCBI Taxonomy" id="2305895"/>
    <lineage>
        <taxon>Bacteria</taxon>
        <taxon>Pseudomonadati</taxon>
        <taxon>Bacteroidota</taxon>
        <taxon>Cytophagia</taxon>
        <taxon>Cytophagales</taxon>
        <taxon>Spirosomataceae</taxon>
        <taxon>Fibrisoma</taxon>
    </lineage>
</organism>
<accession>A0A418M6R9</accession>
<evidence type="ECO:0008006" key="3">
    <source>
        <dbReference type="Google" id="ProtNLM"/>
    </source>
</evidence>
<reference evidence="1 2" key="1">
    <citation type="submission" date="2018-08" db="EMBL/GenBank/DDBJ databases">
        <title>Fibrisoma montanum sp. nov., isolated from Danxia mountain soil.</title>
        <authorList>
            <person name="Huang Y."/>
        </authorList>
    </citation>
    <scope>NUCLEOTIDE SEQUENCE [LARGE SCALE GENOMIC DNA]</scope>
    <source>
        <strain evidence="1 2">HYT19</strain>
    </source>
</reference>
<keyword evidence="2" id="KW-1185">Reference proteome</keyword>
<gene>
    <name evidence="1" type="ORF">DYU11_19785</name>
</gene>
<comment type="caution">
    <text evidence="1">The sequence shown here is derived from an EMBL/GenBank/DDBJ whole genome shotgun (WGS) entry which is preliminary data.</text>
</comment>
<dbReference type="RefSeq" id="WP_119669430.1">
    <property type="nucleotide sequence ID" value="NZ_QXED01000005.1"/>
</dbReference>
<dbReference type="AlphaFoldDB" id="A0A418M6R9"/>
<evidence type="ECO:0000313" key="2">
    <source>
        <dbReference type="Proteomes" id="UP000283523"/>
    </source>
</evidence>
<name>A0A418M6R9_9BACT</name>
<evidence type="ECO:0000313" key="1">
    <source>
        <dbReference type="EMBL" id="RIV21639.1"/>
    </source>
</evidence>
<protein>
    <recommendedName>
        <fullName evidence="3">STAS/SEC14 domain-containing protein</fullName>
    </recommendedName>
</protein>
<dbReference type="EMBL" id="QXED01000005">
    <property type="protein sequence ID" value="RIV21639.1"/>
    <property type="molecule type" value="Genomic_DNA"/>
</dbReference>
<sequence length="140" mass="16465">MQLYRNDHVAVGVEYHTHLLQQVWQGLPSSENYREASLISLQLAETHHLSRWLIDQRQLRLYNPLDLQWFTQQWLPEAIYRLPTRVRIGVVLTDLNQFSKQGSDLVLRAAFDMNPAITSRYFLDTLSARAWLSTPRRESS</sequence>
<proteinExistence type="predicted"/>
<dbReference type="Proteomes" id="UP000283523">
    <property type="component" value="Unassembled WGS sequence"/>
</dbReference>
<dbReference type="OrthoDB" id="956031at2"/>